<accession>A0A8B9SXL3</accession>
<feature type="region of interest" description="Disordered" evidence="1">
    <location>
        <begin position="191"/>
        <end position="218"/>
    </location>
</feature>
<protein>
    <submittedName>
        <fullName evidence="2">Uncharacterized protein</fullName>
    </submittedName>
</protein>
<dbReference type="AlphaFoldDB" id="A0A8B9SXL3"/>
<proteinExistence type="predicted"/>
<dbReference type="Proteomes" id="UP000694400">
    <property type="component" value="Chromosome 2"/>
</dbReference>
<evidence type="ECO:0000313" key="2">
    <source>
        <dbReference type="Ensembl" id="ENSAPLP00020012863.1"/>
    </source>
</evidence>
<organism evidence="2 3">
    <name type="scientific">Anas platyrhynchos</name>
    <name type="common">Mallard</name>
    <name type="synonym">Anas boschas</name>
    <dbReference type="NCBI Taxonomy" id="8839"/>
    <lineage>
        <taxon>Eukaryota</taxon>
        <taxon>Metazoa</taxon>
        <taxon>Chordata</taxon>
        <taxon>Craniata</taxon>
        <taxon>Vertebrata</taxon>
        <taxon>Euteleostomi</taxon>
        <taxon>Archelosauria</taxon>
        <taxon>Archosauria</taxon>
        <taxon>Dinosauria</taxon>
        <taxon>Saurischia</taxon>
        <taxon>Theropoda</taxon>
        <taxon>Coelurosauria</taxon>
        <taxon>Aves</taxon>
        <taxon>Neognathae</taxon>
        <taxon>Galloanserae</taxon>
        <taxon>Anseriformes</taxon>
        <taxon>Anatidae</taxon>
        <taxon>Anatinae</taxon>
        <taxon>Anas</taxon>
    </lineage>
</organism>
<name>A0A8B9SXL3_ANAPL</name>
<dbReference type="SUPFAM" id="SSF46966">
    <property type="entry name" value="Spectrin repeat"/>
    <property type="match status" value="1"/>
</dbReference>
<evidence type="ECO:0000256" key="1">
    <source>
        <dbReference type="SAM" id="MobiDB-lite"/>
    </source>
</evidence>
<feature type="region of interest" description="Disordered" evidence="1">
    <location>
        <begin position="301"/>
        <end position="346"/>
    </location>
</feature>
<dbReference type="Ensembl" id="ENSAPLT00020013842.1">
    <property type="protein sequence ID" value="ENSAPLP00020012863.1"/>
    <property type="gene ID" value="ENSAPLG00020009420.1"/>
</dbReference>
<reference evidence="2" key="3">
    <citation type="submission" date="2025-09" db="UniProtKB">
        <authorList>
            <consortium name="Ensembl"/>
        </authorList>
    </citation>
    <scope>IDENTIFICATION</scope>
</reference>
<reference evidence="2" key="2">
    <citation type="submission" date="2025-08" db="UniProtKB">
        <authorList>
            <consortium name="Ensembl"/>
        </authorList>
    </citation>
    <scope>IDENTIFICATION</scope>
</reference>
<evidence type="ECO:0000313" key="3">
    <source>
        <dbReference type="Proteomes" id="UP000694400"/>
    </source>
</evidence>
<sequence>MGWDGMGWDGMGWDGMGWDGMSVLHSPRDPQLCRFGTPSLSTSAYGPSGWSQDPTPATGNPRHSGLWLLPCRQHKLEEDLLFSGKFTDALQALMDWLYRAEPQLSEDVPVGGDRDLVSDLMDKHKVGVLGRAGGCLLRPGPVGPLGSDSPRAALGSAPALPAAPCHAEQCWGAPRAPRTPRTVHLGHLQSHWDPRQLPLPPALSPSGLPEGAGQASQLHQDAEALGAGPDPRQQQRGLPVAAEADGGAEHAVGPGLQAVCLQAGPAGGCAPAGRGVSHPGAVLPGAPLRVRENPQVRRLPRGGGGCAGVPEPAAGADSRAPPWEEDPGSVPALAGPGAGVCRAQQG</sequence>
<dbReference type="Gene3D" id="1.20.58.60">
    <property type="match status" value="1"/>
</dbReference>
<reference evidence="2" key="1">
    <citation type="submission" date="2019-08" db="EMBL/GenBank/DDBJ databases">
        <title>Three high-quality genomes provides insights into domestication of ducks.</title>
        <authorList>
            <person name="Hou Z.C."/>
            <person name="Zhu F."/>
            <person name="Yin Z.T."/>
            <person name="Zhang F."/>
        </authorList>
    </citation>
    <scope>NUCLEOTIDE SEQUENCE [LARGE SCALE GENOMIC DNA]</scope>
</reference>